<evidence type="ECO:0000256" key="1">
    <source>
        <dbReference type="SAM" id="SignalP"/>
    </source>
</evidence>
<name>A0A8X8IDA6_9BACT</name>
<keyword evidence="1" id="KW-0732">Signal</keyword>
<dbReference type="RefSeq" id="WP_092724051.1">
    <property type="nucleotide sequence ID" value="NZ_FNNO01000009.1"/>
</dbReference>
<accession>A0A8X8IDA6</accession>
<organism evidence="2 3">
    <name type="scientific">Hydrobacter penzbergensis</name>
    <dbReference type="NCBI Taxonomy" id="1235997"/>
    <lineage>
        <taxon>Bacteria</taxon>
        <taxon>Pseudomonadati</taxon>
        <taxon>Bacteroidota</taxon>
        <taxon>Chitinophagia</taxon>
        <taxon>Chitinophagales</taxon>
        <taxon>Chitinophagaceae</taxon>
        <taxon>Hydrobacter</taxon>
    </lineage>
</organism>
<proteinExistence type="predicted"/>
<dbReference type="Proteomes" id="UP000198711">
    <property type="component" value="Unassembled WGS sequence"/>
</dbReference>
<dbReference type="EMBL" id="FNNO01000009">
    <property type="protein sequence ID" value="SDX10340.1"/>
    <property type="molecule type" value="Genomic_DNA"/>
</dbReference>
<reference evidence="2 3" key="1">
    <citation type="submission" date="2016-10" db="EMBL/GenBank/DDBJ databases">
        <authorList>
            <person name="Varghese N."/>
            <person name="Submissions S."/>
        </authorList>
    </citation>
    <scope>NUCLEOTIDE SEQUENCE [LARGE SCALE GENOMIC DNA]</scope>
    <source>
        <strain evidence="2 3">DSM 25353</strain>
    </source>
</reference>
<feature type="signal peptide" evidence="1">
    <location>
        <begin position="1"/>
        <end position="20"/>
    </location>
</feature>
<feature type="chain" id="PRO_5036500501" description="HEAT repeat-containing protein" evidence="1">
    <location>
        <begin position="21"/>
        <end position="731"/>
    </location>
</feature>
<sequence>MKQFYLAAVIFLMTAASLWAQKELPVPPVPAIRQLHHDKILNSLQVISKLHNKKDTIFPITGDPRLNVAINRSVRITVNNMRAEIELDKSLDNNAKFGWLRGINEMLTGFISQYQLKAIPSVMLPALVKAFKDAMKLEQQGASILPVITDNEIEVGNILLDNFAFKDNPDFDKAKNVLVLKACQRDPENILPILRRYPDNSYADSLITRAAFHNQDKLYDYAKASDALARRIRSNKDPLVKLISKLSTMNTGRMYFPFLDDLYHGKLTLESIRPYVENDSTDGYYKLLVGTRIGYAARIERGDIPMAENVLTERLRFKVIERYINEINALHDVSNEKVRFKVLEPLNAQELYYLAVLAEEDIYTSSFVVGVYPRIFQRMKHPSSDSLLDLVHHDFYKKFIKMSASYNTLDDFLKRMSKPSSVKLMRHFVDGLEKTPTLEDAVDVADSYASIYNDELRNLILDEVKQNLKTAEKHGTPKGKVIYRLLNTIFESMDSVHKVDITALLGIDPVYYMPLKGLENGAGRIIMQQFSYGDKDAAVYFSAFLSRFSNNNWKIIRKPYWVEINSAKGTPITIYANLPLDETKELDTKAQDSLISYLDVQNLEPTIVIHRGHSYYLQETINRLPPSARIVLLGSCGGYQKLNDILKICPSAQIIASKQVAAGVLNQGLIDAISERLRQGKDLVWDDLWKTLQGRFTGGYKEKFDDYIPPQKNLGAMFIMAYTKAMMQEAR</sequence>
<protein>
    <recommendedName>
        <fullName evidence="4">HEAT repeat-containing protein</fullName>
    </recommendedName>
</protein>
<evidence type="ECO:0000313" key="2">
    <source>
        <dbReference type="EMBL" id="SDX10340.1"/>
    </source>
</evidence>
<dbReference type="AlphaFoldDB" id="A0A8X8IDA6"/>
<keyword evidence="3" id="KW-1185">Reference proteome</keyword>
<gene>
    <name evidence="2" type="ORF">SAMN05444410_10947</name>
</gene>
<comment type="caution">
    <text evidence="2">The sequence shown here is derived from an EMBL/GenBank/DDBJ whole genome shotgun (WGS) entry which is preliminary data.</text>
</comment>
<evidence type="ECO:0000313" key="3">
    <source>
        <dbReference type="Proteomes" id="UP000198711"/>
    </source>
</evidence>
<evidence type="ECO:0008006" key="4">
    <source>
        <dbReference type="Google" id="ProtNLM"/>
    </source>
</evidence>